<dbReference type="EMBL" id="ML119686">
    <property type="protein sequence ID" value="RPA80591.1"/>
    <property type="molecule type" value="Genomic_DNA"/>
</dbReference>
<sequence length="156" mass="17949">MGRRDQRVVYGIVRRKEEDVERKDSIWRLLATSKVSDVETAESSEKESRMKQKKIRWKSVKLKLGWKRSENGKRQKGRTVWAVRCAGTPDDRNEGFEAAAQVQYKTSDFSGRDSFIGSIVCGSWKIMPDAFNSFKLTIQKAVPHHASISSRNRSNR</sequence>
<dbReference type="AlphaFoldDB" id="A0A3N4I8T1"/>
<gene>
    <name evidence="1" type="ORF">BJ508DRAFT_307235</name>
</gene>
<evidence type="ECO:0000313" key="2">
    <source>
        <dbReference type="Proteomes" id="UP000275078"/>
    </source>
</evidence>
<dbReference type="Proteomes" id="UP000275078">
    <property type="component" value="Unassembled WGS sequence"/>
</dbReference>
<keyword evidence="2" id="KW-1185">Reference proteome</keyword>
<accession>A0A3N4I8T1</accession>
<protein>
    <submittedName>
        <fullName evidence="1">Uncharacterized protein</fullName>
    </submittedName>
</protein>
<name>A0A3N4I8T1_ASCIM</name>
<evidence type="ECO:0000313" key="1">
    <source>
        <dbReference type="EMBL" id="RPA80591.1"/>
    </source>
</evidence>
<proteinExistence type="predicted"/>
<reference evidence="1 2" key="1">
    <citation type="journal article" date="2018" name="Nat. Ecol. Evol.">
        <title>Pezizomycetes genomes reveal the molecular basis of ectomycorrhizal truffle lifestyle.</title>
        <authorList>
            <person name="Murat C."/>
            <person name="Payen T."/>
            <person name="Noel B."/>
            <person name="Kuo A."/>
            <person name="Morin E."/>
            <person name="Chen J."/>
            <person name="Kohler A."/>
            <person name="Krizsan K."/>
            <person name="Balestrini R."/>
            <person name="Da Silva C."/>
            <person name="Montanini B."/>
            <person name="Hainaut M."/>
            <person name="Levati E."/>
            <person name="Barry K.W."/>
            <person name="Belfiori B."/>
            <person name="Cichocki N."/>
            <person name="Clum A."/>
            <person name="Dockter R.B."/>
            <person name="Fauchery L."/>
            <person name="Guy J."/>
            <person name="Iotti M."/>
            <person name="Le Tacon F."/>
            <person name="Lindquist E.A."/>
            <person name="Lipzen A."/>
            <person name="Malagnac F."/>
            <person name="Mello A."/>
            <person name="Molinier V."/>
            <person name="Miyauchi S."/>
            <person name="Poulain J."/>
            <person name="Riccioni C."/>
            <person name="Rubini A."/>
            <person name="Sitrit Y."/>
            <person name="Splivallo R."/>
            <person name="Traeger S."/>
            <person name="Wang M."/>
            <person name="Zifcakova L."/>
            <person name="Wipf D."/>
            <person name="Zambonelli A."/>
            <person name="Paolocci F."/>
            <person name="Nowrousian M."/>
            <person name="Ottonello S."/>
            <person name="Baldrian P."/>
            <person name="Spatafora J.W."/>
            <person name="Henrissat B."/>
            <person name="Nagy L.G."/>
            <person name="Aury J.M."/>
            <person name="Wincker P."/>
            <person name="Grigoriev I.V."/>
            <person name="Bonfante P."/>
            <person name="Martin F.M."/>
        </authorList>
    </citation>
    <scope>NUCLEOTIDE SEQUENCE [LARGE SCALE GENOMIC DNA]</scope>
    <source>
        <strain evidence="1 2">RN42</strain>
    </source>
</reference>
<organism evidence="1 2">
    <name type="scientific">Ascobolus immersus RN42</name>
    <dbReference type="NCBI Taxonomy" id="1160509"/>
    <lineage>
        <taxon>Eukaryota</taxon>
        <taxon>Fungi</taxon>
        <taxon>Dikarya</taxon>
        <taxon>Ascomycota</taxon>
        <taxon>Pezizomycotina</taxon>
        <taxon>Pezizomycetes</taxon>
        <taxon>Pezizales</taxon>
        <taxon>Ascobolaceae</taxon>
        <taxon>Ascobolus</taxon>
    </lineage>
</organism>